<dbReference type="PROSITE" id="PS50199">
    <property type="entry name" value="ZF_RANBP2_2"/>
    <property type="match status" value="1"/>
</dbReference>
<dbReference type="Gene3D" id="2.40.50.140">
    <property type="entry name" value="Nucleic acid-binding proteins"/>
    <property type="match status" value="1"/>
</dbReference>
<evidence type="ECO:0000256" key="2">
    <source>
        <dbReference type="ARBA" id="ARBA00022723"/>
    </source>
</evidence>
<keyword evidence="3 7" id="KW-0863">Zinc-finger</keyword>
<keyword evidence="2" id="KW-0479">Metal-binding</keyword>
<dbReference type="AlphaFoldDB" id="A0A1V9ZVG2"/>
<organism evidence="10 11">
    <name type="scientific">Thraustotheca clavata</name>
    <dbReference type="NCBI Taxonomy" id="74557"/>
    <lineage>
        <taxon>Eukaryota</taxon>
        <taxon>Sar</taxon>
        <taxon>Stramenopiles</taxon>
        <taxon>Oomycota</taxon>
        <taxon>Saprolegniomycetes</taxon>
        <taxon>Saprolegniales</taxon>
        <taxon>Achlyaceae</taxon>
        <taxon>Thraustotheca</taxon>
    </lineage>
</organism>
<evidence type="ECO:0000313" key="10">
    <source>
        <dbReference type="EMBL" id="OQS01997.1"/>
    </source>
</evidence>
<comment type="caution">
    <text evidence="10">The sequence shown here is derived from an EMBL/GenBank/DDBJ whole genome shotgun (WGS) entry which is preliminary data.</text>
</comment>
<keyword evidence="5 6" id="KW-0694">RNA-binding</keyword>
<accession>A0A1V9ZVG2</accession>
<dbReference type="Gene3D" id="4.10.1060.10">
    <property type="entry name" value="Zinc finger, RanBP2-type"/>
    <property type="match status" value="1"/>
</dbReference>
<protein>
    <recommendedName>
        <fullName evidence="12">RanBP2-type domain-containing protein</fullName>
    </recommendedName>
</protein>
<dbReference type="GO" id="GO:0000049">
    <property type="term" value="F:tRNA binding"/>
    <property type="evidence" value="ECO:0007669"/>
    <property type="project" value="UniProtKB-UniRule"/>
</dbReference>
<evidence type="ECO:0000259" key="9">
    <source>
        <dbReference type="PROSITE" id="PS50886"/>
    </source>
</evidence>
<dbReference type="OrthoDB" id="2154715at2759"/>
<dbReference type="PROSITE" id="PS01358">
    <property type="entry name" value="ZF_RANBP2_1"/>
    <property type="match status" value="1"/>
</dbReference>
<evidence type="ECO:0000256" key="4">
    <source>
        <dbReference type="ARBA" id="ARBA00022833"/>
    </source>
</evidence>
<evidence type="ECO:0008006" key="12">
    <source>
        <dbReference type="Google" id="ProtNLM"/>
    </source>
</evidence>
<keyword evidence="4" id="KW-0862">Zinc</keyword>
<evidence type="ECO:0000256" key="6">
    <source>
        <dbReference type="PROSITE-ProRule" id="PRU00209"/>
    </source>
</evidence>
<dbReference type="InterPro" id="IPR002547">
    <property type="entry name" value="tRNA-bd_dom"/>
</dbReference>
<evidence type="ECO:0000259" key="8">
    <source>
        <dbReference type="PROSITE" id="PS50199"/>
    </source>
</evidence>
<dbReference type="PROSITE" id="PS50886">
    <property type="entry name" value="TRBD"/>
    <property type="match status" value="1"/>
</dbReference>
<evidence type="ECO:0000256" key="1">
    <source>
        <dbReference type="ARBA" id="ARBA00022555"/>
    </source>
</evidence>
<dbReference type="SUPFAM" id="SSF50249">
    <property type="entry name" value="Nucleic acid-binding proteins"/>
    <property type="match status" value="1"/>
</dbReference>
<proteinExistence type="predicted"/>
<evidence type="ECO:0000313" key="11">
    <source>
        <dbReference type="Proteomes" id="UP000243217"/>
    </source>
</evidence>
<dbReference type="GO" id="GO:0008270">
    <property type="term" value="F:zinc ion binding"/>
    <property type="evidence" value="ECO:0007669"/>
    <property type="project" value="UniProtKB-KW"/>
</dbReference>
<sequence length="148" mass="15608">MPADWICEDCEQENPGHEVECIACTAPRPAASPYAGYKVARVVSVEAIPKTKLRALVVEVEEGTTVTIVTNARVDAGETRHIVVATIGSIVRIDGEEVEVKKATVGGRRSEGMLVDAPMLGWKGGAAGAAVFLPESYPIGSEPPPSRP</sequence>
<reference evidence="10 11" key="1">
    <citation type="journal article" date="2014" name="Genome Biol. Evol.">
        <title>The secreted proteins of Achlya hypogyna and Thraustotheca clavata identify the ancestral oomycete secretome and reveal gene acquisitions by horizontal gene transfer.</title>
        <authorList>
            <person name="Misner I."/>
            <person name="Blouin N."/>
            <person name="Leonard G."/>
            <person name="Richards T.A."/>
            <person name="Lane C.E."/>
        </authorList>
    </citation>
    <scope>NUCLEOTIDE SEQUENCE [LARGE SCALE GENOMIC DNA]</scope>
    <source>
        <strain evidence="10 11">ATCC 34112</strain>
    </source>
</reference>
<gene>
    <name evidence="10" type="ORF">THRCLA_21535</name>
</gene>
<evidence type="ECO:0000256" key="7">
    <source>
        <dbReference type="PROSITE-ProRule" id="PRU00322"/>
    </source>
</evidence>
<feature type="domain" description="TRNA-binding" evidence="9">
    <location>
        <begin position="31"/>
        <end position="144"/>
    </location>
</feature>
<dbReference type="InterPro" id="IPR012340">
    <property type="entry name" value="NA-bd_OB-fold"/>
</dbReference>
<evidence type="ECO:0000256" key="3">
    <source>
        <dbReference type="ARBA" id="ARBA00022771"/>
    </source>
</evidence>
<dbReference type="Proteomes" id="UP000243217">
    <property type="component" value="Unassembled WGS sequence"/>
</dbReference>
<feature type="domain" description="RanBP2-type" evidence="8">
    <location>
        <begin position="1"/>
        <end position="30"/>
    </location>
</feature>
<name>A0A1V9ZVG2_9STRA</name>
<keyword evidence="1 6" id="KW-0820">tRNA-binding</keyword>
<dbReference type="EMBL" id="JNBS01001302">
    <property type="protein sequence ID" value="OQS01997.1"/>
    <property type="molecule type" value="Genomic_DNA"/>
</dbReference>
<evidence type="ECO:0000256" key="5">
    <source>
        <dbReference type="ARBA" id="ARBA00022884"/>
    </source>
</evidence>
<dbReference type="SUPFAM" id="SSF90209">
    <property type="entry name" value="Ran binding protein zinc finger-like"/>
    <property type="match status" value="1"/>
</dbReference>
<keyword evidence="11" id="KW-1185">Reference proteome</keyword>
<dbReference type="InterPro" id="IPR036443">
    <property type="entry name" value="Znf_RanBP2_sf"/>
</dbReference>
<dbReference type="InterPro" id="IPR001876">
    <property type="entry name" value="Znf_RanBP2"/>
</dbReference>